<name>A0A4Q9L6D5_9MICR</name>
<dbReference type="VEuPathDB" id="MicrosporidiaDB:CWI39_1080p0010"/>
<dbReference type="AlphaFoldDB" id="A0A4Q9L6D5"/>
<sequence length="277" mass="31926">MDQILFFEIVTENRIRVLNGGELKEYETQEYLNGDLKSVTNNFLMVITPFCIANSYVLKIIDHILTNTKILGVAIFFPSTLSSFCFETHTILFLTVNMVHKDEIKEEELSFTDNVTSPVHTQELIKKKIESENKVNCNVEIIINTSFSPTYSQNVSGNLNEVVHDVFSLINRIEDKKNLASNIYIRSRSEDLKILFQERLAMDLCVGESYGNNQIKYLKYLKIPSYIKEASVVFESVREDPVLIGACLAAKIKFIDGQEYTRREDFFSKDYKDLTIH</sequence>
<evidence type="ECO:0000313" key="1">
    <source>
        <dbReference type="EMBL" id="TBU02836.1"/>
    </source>
</evidence>
<gene>
    <name evidence="1" type="ORF">CWI39_1080p0010</name>
</gene>
<protein>
    <submittedName>
        <fullName evidence="1">Uncharacterized protein</fullName>
    </submittedName>
</protein>
<reference evidence="1 2" key="1">
    <citation type="submission" date="2017-12" db="EMBL/GenBank/DDBJ databases">
        <authorList>
            <person name="Pombert J.-F."/>
            <person name="Haag K.L."/>
            <person name="Ebert D."/>
        </authorList>
    </citation>
    <scope>NUCLEOTIDE SEQUENCE [LARGE SCALE GENOMIC DNA]</scope>
    <source>
        <strain evidence="1">IL-BN-2</strain>
    </source>
</reference>
<accession>A0A4Q9L6D5</accession>
<dbReference type="VEuPathDB" id="MicrosporidiaDB:CWI36_0515p0030"/>
<dbReference type="Proteomes" id="UP000293045">
    <property type="component" value="Unassembled WGS sequence"/>
</dbReference>
<organism evidence="1 2">
    <name type="scientific">Hamiltosporidium magnivora</name>
    <dbReference type="NCBI Taxonomy" id="148818"/>
    <lineage>
        <taxon>Eukaryota</taxon>
        <taxon>Fungi</taxon>
        <taxon>Fungi incertae sedis</taxon>
        <taxon>Microsporidia</taxon>
        <taxon>Dubosqiidae</taxon>
        <taxon>Hamiltosporidium</taxon>
    </lineage>
</organism>
<evidence type="ECO:0000313" key="2">
    <source>
        <dbReference type="Proteomes" id="UP000293045"/>
    </source>
</evidence>
<proteinExistence type="predicted"/>
<comment type="caution">
    <text evidence="1">The sequence shown here is derived from an EMBL/GenBank/DDBJ whole genome shotgun (WGS) entry which is preliminary data.</text>
</comment>
<dbReference type="EMBL" id="PIXR01001080">
    <property type="protein sequence ID" value="TBU02836.1"/>
    <property type="molecule type" value="Genomic_DNA"/>
</dbReference>